<protein>
    <submittedName>
        <fullName evidence="1">Uncharacterized protein</fullName>
    </submittedName>
</protein>
<proteinExistence type="predicted"/>
<accession>A0ACB8A9M7</accession>
<dbReference type="Proteomes" id="UP000790377">
    <property type="component" value="Unassembled WGS sequence"/>
</dbReference>
<name>A0ACB8A9M7_9AGAM</name>
<gene>
    <name evidence="1" type="ORF">BJ138DRAFT_1180781</name>
</gene>
<evidence type="ECO:0000313" key="2">
    <source>
        <dbReference type="Proteomes" id="UP000790377"/>
    </source>
</evidence>
<evidence type="ECO:0000313" key="1">
    <source>
        <dbReference type="EMBL" id="KAH7909803.1"/>
    </source>
</evidence>
<comment type="caution">
    <text evidence="1">The sequence shown here is derived from an EMBL/GenBank/DDBJ whole genome shotgun (WGS) entry which is preliminary data.</text>
</comment>
<sequence length="485" mass="56591">MLSVTSRISRVALVLYPNPRMLAWRLFRSAMDVVSRARQSSGDCGFAAAIFVPKLYCKNSLPEKLVKAGKELWVKLFPFEYYSGKPSRFLKADIQNFKEQYEGIQERDTLKDIINHRRVLTFEINAHASACYAWQERVEAVIRTEQDQIRTKRREEIEDRLTALGWGHELKMVESGRYRHEFHGLPFFAKAAPIDTKEWKKIKHVLVKFIENHRTRRHLHILKEDYRSRFSSLSSICFQVSRDMIKVHGVKQVIPNTLDILFIPQVRELLEVDFDTDFNLKDVEAKLFSILPSLLVHWYDDMMAQFQACVSRKKNDSGVDPFERAAQIFKCKQCLKALHRSDVIGHHCATDPMRMYSSDNVCLSKEKPNNAMEIDRGAVYTTVATDVFRQRPWTWEYLDVDPWRERIANLFEALGEDVTMATKKTMARCGLWVSCNYCRSPKGMQWQAALEHCIQSHLNVEDSDLTWTLLDSELKPEDGNKKKMR</sequence>
<reference evidence="1" key="1">
    <citation type="journal article" date="2021" name="New Phytol.">
        <title>Evolutionary innovations through gain and loss of genes in the ectomycorrhizal Boletales.</title>
        <authorList>
            <person name="Wu G."/>
            <person name="Miyauchi S."/>
            <person name="Morin E."/>
            <person name="Kuo A."/>
            <person name="Drula E."/>
            <person name="Varga T."/>
            <person name="Kohler A."/>
            <person name="Feng B."/>
            <person name="Cao Y."/>
            <person name="Lipzen A."/>
            <person name="Daum C."/>
            <person name="Hundley H."/>
            <person name="Pangilinan J."/>
            <person name="Johnson J."/>
            <person name="Barry K."/>
            <person name="LaButti K."/>
            <person name="Ng V."/>
            <person name="Ahrendt S."/>
            <person name="Min B."/>
            <person name="Choi I.G."/>
            <person name="Park H."/>
            <person name="Plett J.M."/>
            <person name="Magnuson J."/>
            <person name="Spatafora J.W."/>
            <person name="Nagy L.G."/>
            <person name="Henrissat B."/>
            <person name="Grigoriev I.V."/>
            <person name="Yang Z.L."/>
            <person name="Xu J."/>
            <person name="Martin F.M."/>
        </authorList>
    </citation>
    <scope>NUCLEOTIDE SEQUENCE</scope>
    <source>
        <strain evidence="1">ATCC 28755</strain>
    </source>
</reference>
<organism evidence="1 2">
    <name type="scientific">Hygrophoropsis aurantiaca</name>
    <dbReference type="NCBI Taxonomy" id="72124"/>
    <lineage>
        <taxon>Eukaryota</taxon>
        <taxon>Fungi</taxon>
        <taxon>Dikarya</taxon>
        <taxon>Basidiomycota</taxon>
        <taxon>Agaricomycotina</taxon>
        <taxon>Agaricomycetes</taxon>
        <taxon>Agaricomycetidae</taxon>
        <taxon>Boletales</taxon>
        <taxon>Coniophorineae</taxon>
        <taxon>Hygrophoropsidaceae</taxon>
        <taxon>Hygrophoropsis</taxon>
    </lineage>
</organism>
<keyword evidence="2" id="KW-1185">Reference proteome</keyword>
<dbReference type="EMBL" id="MU267741">
    <property type="protein sequence ID" value="KAH7909803.1"/>
    <property type="molecule type" value="Genomic_DNA"/>
</dbReference>